<name>A0ABT6SVR6_9ACTN</name>
<proteinExistence type="predicted"/>
<feature type="transmembrane region" description="Helical" evidence="1">
    <location>
        <begin position="20"/>
        <end position="49"/>
    </location>
</feature>
<comment type="caution">
    <text evidence="2">The sequence shown here is derived from an EMBL/GenBank/DDBJ whole genome shotgun (WGS) entry which is preliminary data.</text>
</comment>
<dbReference type="EMBL" id="JASCIS010000009">
    <property type="protein sequence ID" value="MDI3419198.1"/>
    <property type="molecule type" value="Genomic_DNA"/>
</dbReference>
<organism evidence="2 3">
    <name type="scientific">Streptomyces luteolus</name>
    <dbReference type="NCBI Taxonomy" id="3043615"/>
    <lineage>
        <taxon>Bacteria</taxon>
        <taxon>Bacillati</taxon>
        <taxon>Actinomycetota</taxon>
        <taxon>Actinomycetes</taxon>
        <taxon>Kitasatosporales</taxon>
        <taxon>Streptomycetaceae</taxon>
        <taxon>Streptomyces</taxon>
    </lineage>
</organism>
<keyword evidence="1" id="KW-0812">Transmembrane</keyword>
<gene>
    <name evidence="2" type="ORF">QIT00_11635</name>
</gene>
<accession>A0ABT6SVR6</accession>
<dbReference type="RefSeq" id="WP_282535103.1">
    <property type="nucleotide sequence ID" value="NZ_JASCIS010000009.1"/>
</dbReference>
<keyword evidence="1" id="KW-1133">Transmembrane helix</keyword>
<evidence type="ECO:0000256" key="1">
    <source>
        <dbReference type="SAM" id="Phobius"/>
    </source>
</evidence>
<feature type="transmembrane region" description="Helical" evidence="1">
    <location>
        <begin position="145"/>
        <end position="169"/>
    </location>
</feature>
<feature type="transmembrane region" description="Helical" evidence="1">
    <location>
        <begin position="69"/>
        <end position="89"/>
    </location>
</feature>
<keyword evidence="1" id="KW-0472">Membrane</keyword>
<dbReference type="Proteomes" id="UP001237105">
    <property type="component" value="Unassembled WGS sequence"/>
</dbReference>
<evidence type="ECO:0000313" key="2">
    <source>
        <dbReference type="EMBL" id="MDI3419198.1"/>
    </source>
</evidence>
<sequence>MPDSTTPPQPERWLYLGSLAAMAGFAVFAFGWVFAVCAGVLTGGGVLVVSAVRRGASALREGRTRRARLSFAVATAPAAFLGLLVSWSVGAFSGALDVGEACVTQQQHYDSAYRARHMDEMNQLFPLRNACNADYDLVPGWVNPAVVLCAALLVASLAVLAAGFVRLLLNRASQTRS</sequence>
<evidence type="ECO:0008006" key="4">
    <source>
        <dbReference type="Google" id="ProtNLM"/>
    </source>
</evidence>
<protein>
    <recommendedName>
        <fullName evidence="4">Integral membrane protein</fullName>
    </recommendedName>
</protein>
<keyword evidence="3" id="KW-1185">Reference proteome</keyword>
<evidence type="ECO:0000313" key="3">
    <source>
        <dbReference type="Proteomes" id="UP001237105"/>
    </source>
</evidence>
<reference evidence="2 3" key="1">
    <citation type="submission" date="2023-05" db="EMBL/GenBank/DDBJ databases">
        <title>Draft genome sequence of Streptomyces sp. B-S-A12 isolated from a cave soil in Thailand.</title>
        <authorList>
            <person name="Chamroensaksri N."/>
            <person name="Muangham S."/>
        </authorList>
    </citation>
    <scope>NUCLEOTIDE SEQUENCE [LARGE SCALE GENOMIC DNA]</scope>
    <source>
        <strain evidence="2 3">B-S-A12</strain>
    </source>
</reference>